<accession>A0A3P8B106</accession>
<keyword evidence="3" id="KW-1185">Reference proteome</keyword>
<accession>A0A183GDW4</accession>
<evidence type="ECO:0000313" key="4">
    <source>
        <dbReference type="WBParaSite" id="HPBE_0002046801-mRNA-1"/>
    </source>
</evidence>
<gene>
    <name evidence="2" type="ORF">HPBE_LOCUS20467</name>
</gene>
<dbReference type="AlphaFoldDB" id="A0A183GDW4"/>
<evidence type="ECO:0000313" key="2">
    <source>
        <dbReference type="EMBL" id="VDP20132.1"/>
    </source>
</evidence>
<keyword evidence="1" id="KW-1133">Transmembrane helix</keyword>
<reference evidence="4" key="2">
    <citation type="submission" date="2019-09" db="UniProtKB">
        <authorList>
            <consortium name="WormBaseParasite"/>
        </authorList>
    </citation>
    <scope>IDENTIFICATION</scope>
</reference>
<proteinExistence type="predicted"/>
<protein>
    <submittedName>
        <fullName evidence="4">Innexin</fullName>
    </submittedName>
</protein>
<evidence type="ECO:0000313" key="3">
    <source>
        <dbReference type="Proteomes" id="UP000050761"/>
    </source>
</evidence>
<dbReference type="EMBL" id="UZAH01032174">
    <property type="protein sequence ID" value="VDP20132.1"/>
    <property type="molecule type" value="Genomic_DNA"/>
</dbReference>
<dbReference type="Proteomes" id="UP000050761">
    <property type="component" value="Unassembled WGS sequence"/>
</dbReference>
<dbReference type="WBParaSite" id="HPBE_0002046801-mRNA-1">
    <property type="protein sequence ID" value="HPBE_0002046801-mRNA-1"/>
    <property type="gene ID" value="HPBE_0002046801"/>
</dbReference>
<reference evidence="2 3" key="1">
    <citation type="submission" date="2018-11" db="EMBL/GenBank/DDBJ databases">
        <authorList>
            <consortium name="Pathogen Informatics"/>
        </authorList>
    </citation>
    <scope>NUCLEOTIDE SEQUENCE [LARGE SCALE GENOMIC DNA]</scope>
</reference>
<keyword evidence="1" id="KW-0812">Transmembrane</keyword>
<evidence type="ECO:0000256" key="1">
    <source>
        <dbReference type="SAM" id="Phobius"/>
    </source>
</evidence>
<name>A0A183GDW4_HELPZ</name>
<sequence length="83" mass="9092">MMKDIIELLPRLLSGNGSAAVMDTLRCGSGGGFTAAERNVEEHFLLWLLFAILIVIRIICEGSVHPHLLLEPGLLPRRSVLEA</sequence>
<keyword evidence="1" id="KW-0472">Membrane</keyword>
<organism evidence="3 4">
    <name type="scientific">Heligmosomoides polygyrus</name>
    <name type="common">Parasitic roundworm</name>
    <dbReference type="NCBI Taxonomy" id="6339"/>
    <lineage>
        <taxon>Eukaryota</taxon>
        <taxon>Metazoa</taxon>
        <taxon>Ecdysozoa</taxon>
        <taxon>Nematoda</taxon>
        <taxon>Chromadorea</taxon>
        <taxon>Rhabditida</taxon>
        <taxon>Rhabditina</taxon>
        <taxon>Rhabditomorpha</taxon>
        <taxon>Strongyloidea</taxon>
        <taxon>Heligmosomidae</taxon>
        <taxon>Heligmosomoides</taxon>
    </lineage>
</organism>
<feature type="transmembrane region" description="Helical" evidence="1">
    <location>
        <begin position="44"/>
        <end position="60"/>
    </location>
</feature>